<comment type="subcellular location">
    <subcellularLocation>
        <location evidence="2">Cell membrane</location>
        <topology evidence="2">Lipid-anchor</topology>
    </subcellularLocation>
</comment>
<reference evidence="3 4" key="1">
    <citation type="submission" date="2023-02" db="EMBL/GenBank/DDBJ databases">
        <title>Genome sequence of Novosphingobium humi KACC 19094.</title>
        <authorList>
            <person name="Kim S."/>
            <person name="Heo J."/>
            <person name="Kwon S.-W."/>
        </authorList>
    </citation>
    <scope>NUCLEOTIDE SEQUENCE [LARGE SCALE GENOMIC DNA]</scope>
    <source>
        <strain evidence="3 4">KACC 19094</strain>
    </source>
</reference>
<dbReference type="InterPro" id="IPR003423">
    <property type="entry name" value="OMP_efflux"/>
</dbReference>
<feature type="chain" id="PRO_5045010486" evidence="2">
    <location>
        <begin position="22"/>
        <end position="469"/>
    </location>
</feature>
<sequence>MTRLPLMIAVGLPLALPLALGGCALGPDYAGPPKVAGGSGFARGAAAVEAGPVLARWWEVLGDAQLNALVGDALTHSPSVEDAQAKVREAGAVLRQKQASDLPSVAPTLIAAKADLPPFSAGGKRTSLEIYNLGATASWEPDFWGINKRTNEASRASVDRAKAQLADAQVSLSAQVAQAYVNLRDAQGRQAMVAQVVALRQQALDLIRQRQGAGVATLADVARAEGDMRSAMAQTAPLRAQVEVAMNQLAVLTGKAPGELDAALAPAKPLPVLPAKVAVGDPAELIARRPDVRVAERLLAGNTAQIGATRGKLMPRLSFTGILGMGSSSLSSIVDPATAAYGILPQLKWSGLDWGKGKATVAQAKAQRDSAEAQYRRAVLAALEDAESSLSRFGAARERLMQLEAGEATARTNAGLGAQRVSAGTSSKLEQTERDAQVLQAAITSAQGRAEVVVDYIAIAKALGLGWQG</sequence>
<dbReference type="Pfam" id="PF02321">
    <property type="entry name" value="OEP"/>
    <property type="match status" value="2"/>
</dbReference>
<dbReference type="PANTHER" id="PTHR30203">
    <property type="entry name" value="OUTER MEMBRANE CATION EFFLUX PROTEIN"/>
    <property type="match status" value="1"/>
</dbReference>
<keyword evidence="4" id="KW-1185">Reference proteome</keyword>
<dbReference type="SUPFAM" id="SSF56954">
    <property type="entry name" value="Outer membrane efflux proteins (OEP)"/>
    <property type="match status" value="1"/>
</dbReference>
<dbReference type="Gene3D" id="1.20.1600.10">
    <property type="entry name" value="Outer membrane efflux proteins (OEP)"/>
    <property type="match status" value="1"/>
</dbReference>
<protein>
    <submittedName>
        <fullName evidence="3">Efflux transporter outer membrane subunit</fullName>
    </submittedName>
</protein>
<keyword evidence="2" id="KW-0812">Transmembrane</keyword>
<accession>A0ABY7TYS5</accession>
<keyword evidence="2" id="KW-0732">Signal</keyword>
<dbReference type="RefSeq" id="WP_273617842.1">
    <property type="nucleotide sequence ID" value="NZ_CP117417.1"/>
</dbReference>
<name>A0ABY7TYS5_9SPHN</name>
<proteinExistence type="inferred from homology"/>
<evidence type="ECO:0000313" key="3">
    <source>
        <dbReference type="EMBL" id="WCT77470.1"/>
    </source>
</evidence>
<dbReference type="Gene3D" id="2.20.200.10">
    <property type="entry name" value="Outer membrane efflux proteins (OEP)"/>
    <property type="match status" value="1"/>
</dbReference>
<evidence type="ECO:0000256" key="1">
    <source>
        <dbReference type="ARBA" id="ARBA00007613"/>
    </source>
</evidence>
<evidence type="ECO:0000313" key="4">
    <source>
        <dbReference type="Proteomes" id="UP001218231"/>
    </source>
</evidence>
<feature type="signal peptide" evidence="2">
    <location>
        <begin position="1"/>
        <end position="21"/>
    </location>
</feature>
<gene>
    <name evidence="3" type="ORF">PQ457_00295</name>
</gene>
<dbReference type="EMBL" id="CP117417">
    <property type="protein sequence ID" value="WCT77470.1"/>
    <property type="molecule type" value="Genomic_DNA"/>
</dbReference>
<dbReference type="Proteomes" id="UP001218231">
    <property type="component" value="Chromosome"/>
</dbReference>
<keyword evidence="2" id="KW-0564">Palmitate</keyword>
<dbReference type="NCBIfam" id="TIGR01845">
    <property type="entry name" value="outer_NodT"/>
    <property type="match status" value="1"/>
</dbReference>
<dbReference type="PANTHER" id="PTHR30203:SF25">
    <property type="entry name" value="OUTER MEMBRANE PROTEIN-RELATED"/>
    <property type="match status" value="1"/>
</dbReference>
<keyword evidence="2" id="KW-0472">Membrane</keyword>
<dbReference type="PROSITE" id="PS51257">
    <property type="entry name" value="PROKAR_LIPOPROTEIN"/>
    <property type="match status" value="1"/>
</dbReference>
<keyword evidence="2" id="KW-1134">Transmembrane beta strand</keyword>
<comment type="similarity">
    <text evidence="1 2">Belongs to the outer membrane factor (OMF) (TC 1.B.17) family.</text>
</comment>
<organism evidence="3 4">
    <name type="scientific">Novosphingobium humi</name>
    <dbReference type="NCBI Taxonomy" id="2282397"/>
    <lineage>
        <taxon>Bacteria</taxon>
        <taxon>Pseudomonadati</taxon>
        <taxon>Pseudomonadota</taxon>
        <taxon>Alphaproteobacteria</taxon>
        <taxon>Sphingomonadales</taxon>
        <taxon>Sphingomonadaceae</taxon>
        <taxon>Novosphingobium</taxon>
    </lineage>
</organism>
<evidence type="ECO:0000256" key="2">
    <source>
        <dbReference type="RuleBase" id="RU362097"/>
    </source>
</evidence>
<keyword evidence="2" id="KW-0449">Lipoprotein</keyword>
<dbReference type="InterPro" id="IPR010131">
    <property type="entry name" value="MdtP/NodT-like"/>
</dbReference>